<dbReference type="InterPro" id="IPR011991">
    <property type="entry name" value="ArsR-like_HTH"/>
</dbReference>
<dbReference type="SUPFAM" id="SSF46785">
    <property type="entry name" value="Winged helix' DNA-binding domain"/>
    <property type="match status" value="1"/>
</dbReference>
<dbReference type="Gene3D" id="1.10.10.10">
    <property type="entry name" value="Winged helix-like DNA-binding domain superfamily/Winged helix DNA-binding domain"/>
    <property type="match status" value="1"/>
</dbReference>
<organism evidence="1 2">
    <name type="scientific">Candidatus Ruthenibacterium merdavium</name>
    <dbReference type="NCBI Taxonomy" id="2838752"/>
    <lineage>
        <taxon>Bacteria</taxon>
        <taxon>Bacillati</taxon>
        <taxon>Bacillota</taxon>
        <taxon>Clostridia</taxon>
        <taxon>Eubacteriales</taxon>
        <taxon>Oscillospiraceae</taxon>
        <taxon>Ruthenibacterium</taxon>
    </lineage>
</organism>
<dbReference type="Pfam" id="PF12840">
    <property type="entry name" value="HTH_20"/>
    <property type="match status" value="1"/>
</dbReference>
<reference evidence="1" key="1">
    <citation type="journal article" date="2021" name="PeerJ">
        <title>Extensive microbial diversity within the chicken gut microbiome revealed by metagenomics and culture.</title>
        <authorList>
            <person name="Gilroy R."/>
            <person name="Ravi A."/>
            <person name="Getino M."/>
            <person name="Pursley I."/>
            <person name="Horton D.L."/>
            <person name="Alikhan N.F."/>
            <person name="Baker D."/>
            <person name="Gharbi K."/>
            <person name="Hall N."/>
            <person name="Watson M."/>
            <person name="Adriaenssens E.M."/>
            <person name="Foster-Nyarko E."/>
            <person name="Jarju S."/>
            <person name="Secka A."/>
            <person name="Antonio M."/>
            <person name="Oren A."/>
            <person name="Chaudhuri R.R."/>
            <person name="La Ragione R."/>
            <person name="Hildebrand F."/>
            <person name="Pallen M.J."/>
        </authorList>
    </citation>
    <scope>NUCLEOTIDE SEQUENCE</scope>
    <source>
        <strain evidence="1">5933</strain>
    </source>
</reference>
<evidence type="ECO:0000313" key="2">
    <source>
        <dbReference type="Proteomes" id="UP000823918"/>
    </source>
</evidence>
<sequence length="208" mass="23936">MMKRGGQMKVKKQGNRVWVELETEKEMRIYMHPLRQRILDLLARNPNGMSAKKVADALQIAPSSAGHHLRALQDICLVEEIRTEKIHGFEAKIYGDTHASVHITPKGMELAPGERTAFLNRELSERSQRFMKAVEKSLSEPGALEQRGEKSPHLSGGICYCSKEEMEELTQMVVQFFETHTQPKEDRRMYEYCFFHFPVEKESGKGEE</sequence>
<evidence type="ECO:0000313" key="1">
    <source>
        <dbReference type="EMBL" id="HJC71360.1"/>
    </source>
</evidence>
<dbReference type="Proteomes" id="UP000823918">
    <property type="component" value="Unassembled WGS sequence"/>
</dbReference>
<dbReference type="AlphaFoldDB" id="A0A9D2Q4M2"/>
<comment type="caution">
    <text evidence="1">The sequence shown here is derived from an EMBL/GenBank/DDBJ whole genome shotgun (WGS) entry which is preliminary data.</text>
</comment>
<proteinExistence type="predicted"/>
<dbReference type="CDD" id="cd00090">
    <property type="entry name" value="HTH_ARSR"/>
    <property type="match status" value="1"/>
</dbReference>
<protein>
    <submittedName>
        <fullName evidence="1">Helix-turn-helix domain-containing protein</fullName>
    </submittedName>
</protein>
<accession>A0A9D2Q4M2</accession>
<name>A0A9D2Q4M2_9FIRM</name>
<dbReference type="InterPro" id="IPR036390">
    <property type="entry name" value="WH_DNA-bd_sf"/>
</dbReference>
<dbReference type="EMBL" id="DWWA01000007">
    <property type="protein sequence ID" value="HJC71360.1"/>
    <property type="molecule type" value="Genomic_DNA"/>
</dbReference>
<reference evidence="1" key="2">
    <citation type="submission" date="2021-04" db="EMBL/GenBank/DDBJ databases">
        <authorList>
            <person name="Gilroy R."/>
        </authorList>
    </citation>
    <scope>NUCLEOTIDE SEQUENCE</scope>
    <source>
        <strain evidence="1">5933</strain>
    </source>
</reference>
<gene>
    <name evidence="1" type="ORF">H9698_01005</name>
</gene>
<dbReference type="InterPro" id="IPR036388">
    <property type="entry name" value="WH-like_DNA-bd_sf"/>
</dbReference>